<organism evidence="2 3">
    <name type="scientific">Candidatus Abyssobacteria bacterium SURF_17</name>
    <dbReference type="NCBI Taxonomy" id="2093361"/>
    <lineage>
        <taxon>Bacteria</taxon>
        <taxon>Pseudomonadati</taxon>
        <taxon>Candidatus Hydrogenedentota</taxon>
        <taxon>Candidatus Abyssobacteria</taxon>
    </lineage>
</organism>
<reference evidence="2 3" key="1">
    <citation type="journal article" date="2017" name="ISME J.">
        <title>Energy and carbon metabolisms in a deep terrestrial subsurface fluid microbial community.</title>
        <authorList>
            <person name="Momper L."/>
            <person name="Jungbluth S.P."/>
            <person name="Lee M.D."/>
            <person name="Amend J.P."/>
        </authorList>
    </citation>
    <scope>NUCLEOTIDE SEQUENCE [LARGE SCALE GENOMIC DNA]</scope>
    <source>
        <strain evidence="2">SURF_17</strain>
    </source>
</reference>
<evidence type="ECO:0008006" key="4">
    <source>
        <dbReference type="Google" id="ProtNLM"/>
    </source>
</evidence>
<accession>A0A419ES44</accession>
<dbReference type="EMBL" id="QZKI01000118">
    <property type="protein sequence ID" value="RJP66254.1"/>
    <property type="molecule type" value="Genomic_DNA"/>
</dbReference>
<feature type="transmembrane region" description="Helical" evidence="1">
    <location>
        <begin position="264"/>
        <end position="286"/>
    </location>
</feature>
<evidence type="ECO:0000313" key="3">
    <source>
        <dbReference type="Proteomes" id="UP000285961"/>
    </source>
</evidence>
<proteinExistence type="predicted"/>
<gene>
    <name evidence="2" type="ORF">C4532_16340</name>
</gene>
<feature type="transmembrane region" description="Helical" evidence="1">
    <location>
        <begin position="127"/>
        <end position="145"/>
    </location>
</feature>
<feature type="transmembrane region" description="Helical" evidence="1">
    <location>
        <begin position="54"/>
        <end position="73"/>
    </location>
</feature>
<keyword evidence="1" id="KW-1133">Transmembrane helix</keyword>
<dbReference type="AlphaFoldDB" id="A0A419ES44"/>
<dbReference type="PANTHER" id="PTHR43044:SF1">
    <property type="entry name" value="QUINOL:CYTOCHROME C OXIDOREDUCTASE QUINONE-BINDING SUBUNIT 2"/>
    <property type="match status" value="1"/>
</dbReference>
<feature type="transmembrane region" description="Helical" evidence="1">
    <location>
        <begin position="239"/>
        <end position="257"/>
    </location>
</feature>
<comment type="caution">
    <text evidence="2">The sequence shown here is derived from an EMBL/GenBank/DDBJ whole genome shotgun (WGS) entry which is preliminary data.</text>
</comment>
<name>A0A419ES44_9BACT</name>
<feature type="transmembrane region" description="Helical" evidence="1">
    <location>
        <begin position="85"/>
        <end position="106"/>
    </location>
</feature>
<evidence type="ECO:0000313" key="2">
    <source>
        <dbReference type="EMBL" id="RJP66254.1"/>
    </source>
</evidence>
<dbReference type="Proteomes" id="UP000285961">
    <property type="component" value="Unassembled WGS sequence"/>
</dbReference>
<sequence length="337" mass="37824">MNSLSDLFWQAYVYNFLFWAGLAQGIIIFAAVLNITGARWGRRYIQLGSYAQDFLTACVVLYVILLFGRTHIFPWIAHPVPEKAAYLNVPFLAARGLVGLAILALLSRKFLASRGITSSGDRENASPWAVALVMAFMVVFSYLAFDLIMSLEPEWYSTLLGAHYAVGSFYLGIAGLCIIGIFRGGVPSEDRRKLSQLLFGFSLFWVSLLWSQYIVIWYGDIPAEARFLYLRFYQAPWKNISYAVLALAFVFPFVMLMPMRAKMIGLAPLFASFSIALGLFFEKYLLVIPSLSPQESTFGWVHLLVTALFGALFVASYRRSMRRALPIMEVSSGGQHA</sequence>
<keyword evidence="1" id="KW-0812">Transmembrane</keyword>
<dbReference type="PANTHER" id="PTHR43044">
    <property type="match status" value="1"/>
</dbReference>
<evidence type="ECO:0000256" key="1">
    <source>
        <dbReference type="SAM" id="Phobius"/>
    </source>
</evidence>
<feature type="transmembrane region" description="Helical" evidence="1">
    <location>
        <begin position="197"/>
        <end position="219"/>
    </location>
</feature>
<feature type="transmembrane region" description="Helical" evidence="1">
    <location>
        <begin position="12"/>
        <end position="33"/>
    </location>
</feature>
<feature type="transmembrane region" description="Helical" evidence="1">
    <location>
        <begin position="165"/>
        <end position="185"/>
    </location>
</feature>
<protein>
    <recommendedName>
        <fullName evidence="4">Polysulfide reductase</fullName>
    </recommendedName>
</protein>
<feature type="transmembrane region" description="Helical" evidence="1">
    <location>
        <begin position="298"/>
        <end position="317"/>
    </location>
</feature>
<keyword evidence="1" id="KW-0472">Membrane</keyword>